<keyword evidence="3 7" id="KW-0812">Transmembrane</keyword>
<sequence length="813" mass="91927">MKFGSQIQNRSVPEWRLNNIDYKMLKDAVKKVTTFKPDKVVGSSVETDKELRGLQTAFREQFRSVNAFVSLKIKEASTRLVSVESSIFKLQRRPAGPAKRNRRKLELIRLHLDHCNVELLRICRFLILQKIALRKLLKKFIKYYPYGQPMAEEFVRTLKGCSELTEGEDGISFTKVDLDSYLLEISLILDVLQDLEQSYKKSENNNHEPEALSERSPSPSSIAPKVSAQASFDAAFLGKASRLQSFLVAEESVSQMKFLLLQLGFHVVDDDMVTASQQSIENTSTSNLTNLAYTGKSPRSFQDLHSALEQEHVPNPLHALSEIRSSQRVSVTLFDSNPVPKFLDNEAENQYPNLAIKSLDADNCVVMCHVGGLRNHVTADNLPYHLFQSAISNEEATDTKNYSGSLTPMNKLCLEWLKSHSMEICDPEIKTKRTRFSKTAKEGNGFEYFACVDEEIVLNGSTKVPHALLEIRRQSSQFEGISKSTKDDEFIVALIEKLLEFKLMCCPLAKELTLWKLLYLIRDATPVEPMLVSTIYPTLALNTSDSMFATGAAELSKIVSDKNHKRSRLNTKRSLSSKKSCSSSPKLEPQRVRYWNEFDDGDEAGQGNDSFYLDEETQAGITYGKPFIAFNKNFVNAMYDLSESLKSTFSFSKVPAERRPLLEASRRGASLETIPSFSTLNTSQSDSRDFERYMGYIEQEEDSEYAYEYKHDCVVTFFYLTSLLISSITSGISLGIVVSIFQELSDDRVLGPSTGVATIIITTLLVSLLLSFTSLLLLFSRYKLAPWWHYMSCFLIFLIVAFTVCYGIVEIFL</sequence>
<evidence type="ECO:0000256" key="4">
    <source>
        <dbReference type="ARBA" id="ARBA00022989"/>
    </source>
</evidence>
<dbReference type="AlphaFoldDB" id="A0A1G4J7F4"/>
<dbReference type="Proteomes" id="UP000189911">
    <property type="component" value="Chromosome C"/>
</dbReference>
<protein>
    <submittedName>
        <fullName evidence="9">LANO_0C05446g1_1</fullName>
    </submittedName>
</protein>
<evidence type="ECO:0000313" key="10">
    <source>
        <dbReference type="Proteomes" id="UP000189911"/>
    </source>
</evidence>
<dbReference type="GO" id="GO:0033254">
    <property type="term" value="C:vacuolar transporter chaperone complex"/>
    <property type="evidence" value="ECO:0007669"/>
    <property type="project" value="TreeGrafter"/>
</dbReference>
<evidence type="ECO:0000313" key="9">
    <source>
        <dbReference type="EMBL" id="SCU85801.1"/>
    </source>
</evidence>
<accession>A0A1G4J7F4</accession>
<feature type="region of interest" description="Disordered" evidence="6">
    <location>
        <begin position="200"/>
        <end position="224"/>
    </location>
</feature>
<dbReference type="PANTHER" id="PTHR46140:SF1">
    <property type="entry name" value="VACUOLAR TRANSPORTER CHAPERONE COMPLEX SUBUNIT 4-RELATED"/>
    <property type="match status" value="1"/>
</dbReference>
<evidence type="ECO:0000256" key="5">
    <source>
        <dbReference type="ARBA" id="ARBA00023136"/>
    </source>
</evidence>
<dbReference type="PROSITE" id="PS51382">
    <property type="entry name" value="SPX"/>
    <property type="match status" value="1"/>
</dbReference>
<dbReference type="InterPro" id="IPR051572">
    <property type="entry name" value="VTC_Complex_Subunit"/>
</dbReference>
<dbReference type="CDD" id="cd14474">
    <property type="entry name" value="SPX_YDR089W"/>
    <property type="match status" value="1"/>
</dbReference>
<feature type="transmembrane region" description="Helical" evidence="7">
    <location>
        <begin position="717"/>
        <end position="741"/>
    </location>
</feature>
<comment type="subcellular location">
    <subcellularLocation>
        <location evidence="1">Vacuole membrane</location>
        <topology evidence="1">Multi-pass membrane protein</topology>
    </subcellularLocation>
</comment>
<dbReference type="GO" id="GO:0007034">
    <property type="term" value="P:vacuolar transport"/>
    <property type="evidence" value="ECO:0007669"/>
    <property type="project" value="TreeGrafter"/>
</dbReference>
<dbReference type="Pfam" id="PF03105">
    <property type="entry name" value="SPX"/>
    <property type="match status" value="1"/>
</dbReference>
<dbReference type="GO" id="GO:0006799">
    <property type="term" value="P:polyphosphate biosynthetic process"/>
    <property type="evidence" value="ECO:0007669"/>
    <property type="project" value="UniProtKB-ARBA"/>
</dbReference>
<name>A0A1G4J7F4_9SACH</name>
<keyword evidence="10" id="KW-1185">Reference proteome</keyword>
<proteinExistence type="predicted"/>
<evidence type="ECO:0000256" key="3">
    <source>
        <dbReference type="ARBA" id="ARBA00022692"/>
    </source>
</evidence>
<keyword evidence="5 7" id="KW-0472">Membrane</keyword>
<evidence type="ECO:0000256" key="1">
    <source>
        <dbReference type="ARBA" id="ARBA00004128"/>
    </source>
</evidence>
<dbReference type="OrthoDB" id="5588846at2759"/>
<feature type="region of interest" description="Disordered" evidence="6">
    <location>
        <begin position="563"/>
        <end position="587"/>
    </location>
</feature>
<feature type="compositionally biased region" description="Low complexity" evidence="6">
    <location>
        <begin position="572"/>
        <end position="586"/>
    </location>
</feature>
<dbReference type="GO" id="GO:0000329">
    <property type="term" value="C:fungal-type vacuole membrane"/>
    <property type="evidence" value="ECO:0007669"/>
    <property type="project" value="TreeGrafter"/>
</dbReference>
<dbReference type="GO" id="GO:0042144">
    <property type="term" value="P:vacuole fusion, non-autophagic"/>
    <property type="evidence" value="ECO:0007669"/>
    <property type="project" value="TreeGrafter"/>
</dbReference>
<feature type="domain" description="SPX" evidence="8">
    <location>
        <begin position="1"/>
        <end position="154"/>
    </location>
</feature>
<dbReference type="GO" id="GO:0016237">
    <property type="term" value="P:microautophagy"/>
    <property type="evidence" value="ECO:0007669"/>
    <property type="project" value="TreeGrafter"/>
</dbReference>
<feature type="compositionally biased region" description="Basic and acidic residues" evidence="6">
    <location>
        <begin position="200"/>
        <end position="213"/>
    </location>
</feature>
<evidence type="ECO:0000256" key="6">
    <source>
        <dbReference type="SAM" id="MobiDB-lite"/>
    </source>
</evidence>
<keyword evidence="4 7" id="KW-1133">Transmembrane helix</keyword>
<organism evidence="9 10">
    <name type="scientific">Lachancea nothofagi CBS 11611</name>
    <dbReference type="NCBI Taxonomy" id="1266666"/>
    <lineage>
        <taxon>Eukaryota</taxon>
        <taxon>Fungi</taxon>
        <taxon>Dikarya</taxon>
        <taxon>Ascomycota</taxon>
        <taxon>Saccharomycotina</taxon>
        <taxon>Saccharomycetes</taxon>
        <taxon>Saccharomycetales</taxon>
        <taxon>Saccharomycetaceae</taxon>
        <taxon>Lachancea</taxon>
    </lineage>
</organism>
<keyword evidence="2" id="KW-0926">Vacuole</keyword>
<feature type="transmembrane region" description="Helical" evidence="7">
    <location>
        <begin position="787"/>
        <end position="809"/>
    </location>
</feature>
<evidence type="ECO:0000259" key="8">
    <source>
        <dbReference type="PROSITE" id="PS51382"/>
    </source>
</evidence>
<evidence type="ECO:0000256" key="2">
    <source>
        <dbReference type="ARBA" id="ARBA00022554"/>
    </source>
</evidence>
<dbReference type="InterPro" id="IPR004331">
    <property type="entry name" value="SPX_dom"/>
</dbReference>
<dbReference type="EMBL" id="LT598446">
    <property type="protein sequence ID" value="SCU85801.1"/>
    <property type="molecule type" value="Genomic_DNA"/>
</dbReference>
<dbReference type="PANTHER" id="PTHR46140">
    <property type="entry name" value="VACUOLAR TRANSPORTER CHAPERONE 1-RELATED"/>
    <property type="match status" value="1"/>
</dbReference>
<gene>
    <name evidence="9" type="ORF">LANO_0C05446G</name>
</gene>
<evidence type="ECO:0000256" key="7">
    <source>
        <dbReference type="SAM" id="Phobius"/>
    </source>
</evidence>
<reference evidence="10" key="1">
    <citation type="submission" date="2016-03" db="EMBL/GenBank/DDBJ databases">
        <authorList>
            <person name="Devillers Hugo."/>
        </authorList>
    </citation>
    <scope>NUCLEOTIDE SEQUENCE [LARGE SCALE GENOMIC DNA]</scope>
</reference>
<feature type="transmembrane region" description="Helical" evidence="7">
    <location>
        <begin position="753"/>
        <end position="775"/>
    </location>
</feature>